<proteinExistence type="predicted"/>
<gene>
    <name evidence="1" type="ORF">O185_22215</name>
</gene>
<dbReference type="Proteomes" id="UP000017133">
    <property type="component" value="Unassembled WGS sequence"/>
</dbReference>
<evidence type="ECO:0000313" key="2">
    <source>
        <dbReference type="Proteomes" id="UP000017133"/>
    </source>
</evidence>
<reference evidence="1 2" key="1">
    <citation type="submission" date="2013-10" db="EMBL/GenBank/DDBJ databases">
        <title>Whole Genome Shotgun Sequence of Photorhabdus temperata J3.</title>
        <authorList>
            <person name="Park G.-S."/>
            <person name="Hong S.-J."/>
            <person name="Shin J.-H."/>
        </authorList>
    </citation>
    <scope>NUCLEOTIDE SEQUENCE [LARGE SCALE GENOMIC DNA]</scope>
    <source>
        <strain evidence="1 2">J3</strain>
    </source>
</reference>
<dbReference type="RefSeq" id="WP_021326128.1">
    <property type="nucleotide sequence ID" value="NZ_AXDT01000252.1"/>
</dbReference>
<keyword evidence="2" id="KW-1185">Reference proteome</keyword>
<protein>
    <submittedName>
        <fullName evidence="1">Uncharacterized protein</fullName>
    </submittedName>
</protein>
<dbReference type="EMBL" id="AXDT01000252">
    <property type="protein sequence ID" value="ERT10914.1"/>
    <property type="molecule type" value="Genomic_DNA"/>
</dbReference>
<sequence length="82" mass="9321">MLRQFYAIEPSPSISFVTDEKPELLNREPLLGWVQIMPDSSLRLIVIPGNHFSLLAHNENKTVLAQALDRELAMHCDGESLY</sequence>
<dbReference type="PATRIC" id="fig|1389415.4.peg.4442"/>
<organism evidence="1 2">
    <name type="scientific">Photorhabdus temperata J3</name>
    <dbReference type="NCBI Taxonomy" id="1389415"/>
    <lineage>
        <taxon>Bacteria</taxon>
        <taxon>Pseudomonadati</taxon>
        <taxon>Pseudomonadota</taxon>
        <taxon>Gammaproteobacteria</taxon>
        <taxon>Enterobacterales</taxon>
        <taxon>Morganellaceae</taxon>
        <taxon>Photorhabdus</taxon>
    </lineage>
</organism>
<name>U7QSI7_PHOTE</name>
<evidence type="ECO:0000313" key="1">
    <source>
        <dbReference type="EMBL" id="ERT10914.1"/>
    </source>
</evidence>
<dbReference type="AlphaFoldDB" id="U7QSI7"/>
<comment type="caution">
    <text evidence="1">The sequence shown here is derived from an EMBL/GenBank/DDBJ whole genome shotgun (WGS) entry which is preliminary data.</text>
</comment>
<accession>U7QSI7</accession>